<accession>A0A433Q1G4</accession>
<keyword evidence="6 8" id="KW-0472">Membrane</keyword>
<dbReference type="PANTHER" id="PTHR30003">
    <property type="entry name" value="L-LACTATE PERMEASE"/>
    <property type="match status" value="1"/>
</dbReference>
<evidence type="ECO:0000256" key="5">
    <source>
        <dbReference type="ARBA" id="ARBA00022989"/>
    </source>
</evidence>
<evidence type="ECO:0000313" key="10">
    <source>
        <dbReference type="Proteomes" id="UP000274822"/>
    </source>
</evidence>
<keyword evidence="10" id="KW-1185">Reference proteome</keyword>
<feature type="transmembrane region" description="Helical" evidence="8">
    <location>
        <begin position="20"/>
        <end position="38"/>
    </location>
</feature>
<evidence type="ECO:0000256" key="7">
    <source>
        <dbReference type="SAM" id="MobiDB-lite"/>
    </source>
</evidence>
<keyword evidence="4 8" id="KW-0812">Transmembrane</keyword>
<evidence type="ECO:0000256" key="3">
    <source>
        <dbReference type="ARBA" id="ARBA00022475"/>
    </source>
</evidence>
<feature type="region of interest" description="Disordered" evidence="7">
    <location>
        <begin position="483"/>
        <end position="506"/>
    </location>
</feature>
<keyword evidence="3" id="KW-1003">Cell membrane</keyword>
<feature type="transmembrane region" description="Helical" evidence="8">
    <location>
        <begin position="259"/>
        <end position="276"/>
    </location>
</feature>
<dbReference type="GO" id="GO:0005886">
    <property type="term" value="C:plasma membrane"/>
    <property type="evidence" value="ECO:0007669"/>
    <property type="project" value="UniProtKB-SubCell"/>
</dbReference>
<feature type="region of interest" description="Disordered" evidence="7">
    <location>
        <begin position="518"/>
        <end position="539"/>
    </location>
</feature>
<keyword evidence="2" id="KW-0813">Transport</keyword>
<evidence type="ECO:0000256" key="4">
    <source>
        <dbReference type="ARBA" id="ARBA00022692"/>
    </source>
</evidence>
<evidence type="ECO:0000256" key="8">
    <source>
        <dbReference type="SAM" id="Phobius"/>
    </source>
</evidence>
<name>A0A433Q1G4_9FUNG</name>
<dbReference type="GO" id="GO:0015295">
    <property type="term" value="F:solute:proton symporter activity"/>
    <property type="evidence" value="ECO:0007669"/>
    <property type="project" value="TreeGrafter"/>
</dbReference>
<evidence type="ECO:0000256" key="2">
    <source>
        <dbReference type="ARBA" id="ARBA00022448"/>
    </source>
</evidence>
<evidence type="ECO:0000256" key="1">
    <source>
        <dbReference type="ARBA" id="ARBA00004651"/>
    </source>
</evidence>
<feature type="transmembrane region" description="Helical" evidence="8">
    <location>
        <begin position="206"/>
        <end position="224"/>
    </location>
</feature>
<dbReference type="PANTHER" id="PTHR30003:SF0">
    <property type="entry name" value="GLYCOLATE PERMEASE GLCA-RELATED"/>
    <property type="match status" value="1"/>
</dbReference>
<dbReference type="AlphaFoldDB" id="A0A433Q1G4"/>
<sequence length="607" mass="68108">MNVTEDGLFHQSLTPIGGSLAGSFFVGIIPIFVVLILLGVVRLAAWIASAVGLAVGILIAIFGWRMPAKLAFLSIANGISFALWPIMWIVINAMVIYNLTVRSGKFDIFRRWMIHNTPADRRILVLIIGFSFGALLEGVAGFGTPGAICSSLMVSLGFDPIEALTLTLLFDTTPVAFGALGVPIITLAQVTGLSSRSLSAMVGRQLPIFSLLLPFYAIWVYGGWRSVKTCWPVSFVSGFSFALIQCVIANLVGPELPDVLAAIASLLSTIVFVQFWKPSDSADWMATLPSTQRKDSVVNDTLEPAIPVSVEMEGVATIVDEGKPSIFESIIAWFPWLAICFCHHLDVRKGSQLWCPEHRMAWPPQRGLSYPIWQEICGHILFPTSCHGHLHSLRCHPMVCGPPRHWRQAQDHPSVPGGHLEAAALGHSDCHTHNGSRLSLQLLGYRLHNRPDPILRRQRFSLPLRIPRLDRLLPLRFRHLRQRPLREPPGRRRPPNRPVRTPYGRSQLKRRCLEQDDLAPESHHRRIHHWPGRQREQGLPEDLPALRPTHCVNGFSEYVRAVRHPRYYPAGRYVIDCTALSFMYHVLCFVSNVFSPCLYHFPFSFYI</sequence>
<gene>
    <name evidence="9" type="ORF">BC938DRAFT_474887</name>
</gene>
<evidence type="ECO:0000256" key="6">
    <source>
        <dbReference type="ARBA" id="ARBA00023136"/>
    </source>
</evidence>
<comment type="subcellular location">
    <subcellularLocation>
        <location evidence="1">Cell membrane</location>
        <topology evidence="1">Multi-pass membrane protein</topology>
    </subcellularLocation>
</comment>
<evidence type="ECO:0000313" key="9">
    <source>
        <dbReference type="EMBL" id="RUS23607.1"/>
    </source>
</evidence>
<feature type="transmembrane region" description="Helical" evidence="8">
    <location>
        <begin position="70"/>
        <end position="101"/>
    </location>
</feature>
<keyword evidence="5 8" id="KW-1133">Transmembrane helix</keyword>
<proteinExistence type="predicted"/>
<feature type="transmembrane region" description="Helical" evidence="8">
    <location>
        <begin position="163"/>
        <end position="185"/>
    </location>
</feature>
<protein>
    <submittedName>
        <fullName evidence="9">L-lactate permease-domain-containing protein</fullName>
    </submittedName>
</protein>
<dbReference type="GO" id="GO:0015129">
    <property type="term" value="F:lactate transmembrane transporter activity"/>
    <property type="evidence" value="ECO:0007669"/>
    <property type="project" value="InterPro"/>
</dbReference>
<feature type="compositionally biased region" description="Basic residues" evidence="7">
    <location>
        <begin position="523"/>
        <end position="532"/>
    </location>
</feature>
<comment type="caution">
    <text evidence="9">The sequence shown here is derived from an EMBL/GenBank/DDBJ whole genome shotgun (WGS) entry which is preliminary data.</text>
</comment>
<feature type="transmembrane region" description="Helical" evidence="8">
    <location>
        <begin position="230"/>
        <end position="252"/>
    </location>
</feature>
<organism evidence="9 10">
    <name type="scientific">Jimgerdemannia flammicorona</name>
    <dbReference type="NCBI Taxonomy" id="994334"/>
    <lineage>
        <taxon>Eukaryota</taxon>
        <taxon>Fungi</taxon>
        <taxon>Fungi incertae sedis</taxon>
        <taxon>Mucoromycota</taxon>
        <taxon>Mucoromycotina</taxon>
        <taxon>Endogonomycetes</taxon>
        <taxon>Endogonales</taxon>
        <taxon>Endogonaceae</taxon>
        <taxon>Jimgerdemannia</taxon>
    </lineage>
</organism>
<reference evidence="9 10" key="1">
    <citation type="journal article" date="2018" name="New Phytol.">
        <title>Phylogenomics of Endogonaceae and evolution of mycorrhizas within Mucoromycota.</title>
        <authorList>
            <person name="Chang Y."/>
            <person name="Desiro A."/>
            <person name="Na H."/>
            <person name="Sandor L."/>
            <person name="Lipzen A."/>
            <person name="Clum A."/>
            <person name="Barry K."/>
            <person name="Grigoriev I.V."/>
            <person name="Martin F.M."/>
            <person name="Stajich J.E."/>
            <person name="Smith M.E."/>
            <person name="Bonito G."/>
            <person name="Spatafora J.W."/>
        </authorList>
    </citation>
    <scope>NUCLEOTIDE SEQUENCE [LARGE SCALE GENOMIC DNA]</scope>
    <source>
        <strain evidence="9 10">AD002</strain>
    </source>
</reference>
<feature type="transmembrane region" description="Helical" evidence="8">
    <location>
        <begin position="45"/>
        <end position="64"/>
    </location>
</feature>
<feature type="transmembrane region" description="Helical" evidence="8">
    <location>
        <begin position="122"/>
        <end position="143"/>
    </location>
</feature>
<dbReference type="EMBL" id="RBNJ01019210">
    <property type="protein sequence ID" value="RUS23607.1"/>
    <property type="molecule type" value="Genomic_DNA"/>
</dbReference>
<dbReference type="InterPro" id="IPR003804">
    <property type="entry name" value="Lactate_perm"/>
</dbReference>
<dbReference type="Proteomes" id="UP000274822">
    <property type="component" value="Unassembled WGS sequence"/>
</dbReference>
<dbReference type="Pfam" id="PF02652">
    <property type="entry name" value="Lactate_perm"/>
    <property type="match status" value="1"/>
</dbReference>